<dbReference type="GO" id="GO:0017000">
    <property type="term" value="P:antibiotic biosynthetic process"/>
    <property type="evidence" value="ECO:0007669"/>
    <property type="project" value="UniProtKB-ARBA"/>
</dbReference>
<dbReference type="CDD" id="cd19540">
    <property type="entry name" value="LCL_NRPS-like"/>
    <property type="match status" value="3"/>
</dbReference>
<keyword evidence="4" id="KW-0597">Phosphoprotein</keyword>
<dbReference type="Gene3D" id="3.40.50.1820">
    <property type="entry name" value="alpha/beta hydrolase"/>
    <property type="match status" value="1"/>
</dbReference>
<dbReference type="Gene3D" id="3.40.50.12780">
    <property type="entry name" value="N-terminal domain of ligase-like"/>
    <property type="match status" value="1"/>
</dbReference>
<feature type="domain" description="Carrier" evidence="6">
    <location>
        <begin position="3702"/>
        <end position="3777"/>
    </location>
</feature>
<dbReference type="FunFam" id="3.40.50.980:FF:000001">
    <property type="entry name" value="Non-ribosomal peptide synthetase"/>
    <property type="match status" value="4"/>
</dbReference>
<evidence type="ECO:0000313" key="7">
    <source>
        <dbReference type="EMBL" id="XDQ26974.1"/>
    </source>
</evidence>
<dbReference type="InterPro" id="IPR045851">
    <property type="entry name" value="AMP-bd_C_sf"/>
</dbReference>
<dbReference type="CDD" id="cd12117">
    <property type="entry name" value="A_NRPS_Srf_like"/>
    <property type="match status" value="4"/>
</dbReference>
<feature type="domain" description="Carrier" evidence="6">
    <location>
        <begin position="537"/>
        <end position="612"/>
    </location>
</feature>
<dbReference type="GO" id="GO:0003824">
    <property type="term" value="F:catalytic activity"/>
    <property type="evidence" value="ECO:0007669"/>
    <property type="project" value="InterPro"/>
</dbReference>
<evidence type="ECO:0000256" key="2">
    <source>
        <dbReference type="ARBA" id="ARBA00006432"/>
    </source>
</evidence>
<dbReference type="GO" id="GO:0072330">
    <property type="term" value="P:monocarboxylic acid biosynthetic process"/>
    <property type="evidence" value="ECO:0007669"/>
    <property type="project" value="UniProtKB-ARBA"/>
</dbReference>
<evidence type="ECO:0000256" key="1">
    <source>
        <dbReference type="ARBA" id="ARBA00001957"/>
    </source>
</evidence>
<dbReference type="InterPro" id="IPR023213">
    <property type="entry name" value="CAT-like_dom_sf"/>
</dbReference>
<dbReference type="Pfam" id="PF13193">
    <property type="entry name" value="AMP-binding_C"/>
    <property type="match status" value="4"/>
</dbReference>
<keyword evidence="3" id="KW-0596">Phosphopantetheine</keyword>
<feature type="domain" description="Carrier" evidence="6">
    <location>
        <begin position="1595"/>
        <end position="1670"/>
    </location>
</feature>
<dbReference type="PROSITE" id="PS50075">
    <property type="entry name" value="CARRIER"/>
    <property type="match status" value="4"/>
</dbReference>
<dbReference type="Pfam" id="PF00501">
    <property type="entry name" value="AMP-binding"/>
    <property type="match status" value="4"/>
</dbReference>
<dbReference type="InterPro" id="IPR020845">
    <property type="entry name" value="AMP-binding_CS"/>
</dbReference>
<dbReference type="SMART" id="SM00823">
    <property type="entry name" value="PKS_PP"/>
    <property type="match status" value="4"/>
</dbReference>
<dbReference type="NCBIfam" id="NF003417">
    <property type="entry name" value="PRK04813.1"/>
    <property type="match status" value="4"/>
</dbReference>
<evidence type="ECO:0000256" key="4">
    <source>
        <dbReference type="ARBA" id="ARBA00022553"/>
    </source>
</evidence>
<dbReference type="FunFam" id="3.30.300.30:FF:000010">
    <property type="entry name" value="Enterobactin synthetase component F"/>
    <property type="match status" value="4"/>
</dbReference>
<dbReference type="SUPFAM" id="SSF52777">
    <property type="entry name" value="CoA-dependent acyltransferases"/>
    <property type="match status" value="6"/>
</dbReference>
<dbReference type="InterPro" id="IPR010071">
    <property type="entry name" value="AA_adenyl_dom"/>
</dbReference>
<evidence type="ECO:0000259" key="6">
    <source>
        <dbReference type="PROSITE" id="PS50075"/>
    </source>
</evidence>
<dbReference type="Pfam" id="PF00550">
    <property type="entry name" value="PP-binding"/>
    <property type="match status" value="4"/>
</dbReference>
<dbReference type="SUPFAM" id="SSF56801">
    <property type="entry name" value="Acetyl-CoA synthetase-like"/>
    <property type="match status" value="4"/>
</dbReference>
<dbReference type="FunFam" id="1.10.1200.10:FF:000016">
    <property type="entry name" value="Non-ribosomal peptide synthase"/>
    <property type="match status" value="2"/>
</dbReference>
<dbReference type="FunFam" id="3.40.50.12780:FF:000012">
    <property type="entry name" value="Non-ribosomal peptide synthetase"/>
    <property type="match status" value="3"/>
</dbReference>
<dbReference type="Gene3D" id="1.10.1200.10">
    <property type="entry name" value="ACP-like"/>
    <property type="match status" value="3"/>
</dbReference>
<dbReference type="Gene3D" id="3.30.559.10">
    <property type="entry name" value="Chloramphenicol acetyltransferase-like domain"/>
    <property type="match status" value="3"/>
</dbReference>
<dbReference type="NCBIfam" id="TIGR01733">
    <property type="entry name" value="AA-adenyl-dom"/>
    <property type="match status" value="4"/>
</dbReference>
<feature type="region of interest" description="Disordered" evidence="5">
    <location>
        <begin position="2939"/>
        <end position="2963"/>
    </location>
</feature>
<dbReference type="FunFam" id="3.30.559.30:FF:000001">
    <property type="entry name" value="Non-ribosomal peptide synthetase"/>
    <property type="match status" value="1"/>
</dbReference>
<dbReference type="GO" id="GO:0031177">
    <property type="term" value="F:phosphopantetheine binding"/>
    <property type="evidence" value="ECO:0007669"/>
    <property type="project" value="InterPro"/>
</dbReference>
<dbReference type="Pfam" id="PF00668">
    <property type="entry name" value="Condensation"/>
    <property type="match status" value="3"/>
</dbReference>
<dbReference type="InterPro" id="IPR000873">
    <property type="entry name" value="AMP-dep_synth/lig_dom"/>
</dbReference>
<dbReference type="GO" id="GO:0043041">
    <property type="term" value="P:amino acid activation for nonribosomal peptide biosynthetic process"/>
    <property type="evidence" value="ECO:0007669"/>
    <property type="project" value="TreeGrafter"/>
</dbReference>
<dbReference type="SUPFAM" id="SSF47336">
    <property type="entry name" value="ACP-like"/>
    <property type="match status" value="4"/>
</dbReference>
<dbReference type="GO" id="GO:0008610">
    <property type="term" value="P:lipid biosynthetic process"/>
    <property type="evidence" value="ECO:0007669"/>
    <property type="project" value="UniProtKB-ARBA"/>
</dbReference>
<name>A0AB39PD08_9ACTN</name>
<dbReference type="Gene3D" id="3.30.559.30">
    <property type="entry name" value="Nonribosomal peptide synthetase, condensation domain"/>
    <property type="match status" value="3"/>
</dbReference>
<reference evidence="7" key="1">
    <citation type="submission" date="2024-07" db="EMBL/GenBank/DDBJ databases">
        <authorList>
            <person name="Yu S.T."/>
        </authorList>
    </citation>
    <scope>NUCLEOTIDE SEQUENCE</scope>
    <source>
        <strain evidence="7">R21</strain>
    </source>
</reference>
<dbReference type="GO" id="GO:0044550">
    <property type="term" value="P:secondary metabolite biosynthetic process"/>
    <property type="evidence" value="ECO:0007669"/>
    <property type="project" value="UniProtKB-ARBA"/>
</dbReference>
<dbReference type="Gene3D" id="3.30.300.30">
    <property type="match status" value="4"/>
</dbReference>
<dbReference type="FunFam" id="1.10.1200.10:FF:000005">
    <property type="entry name" value="Nonribosomal peptide synthetase 1"/>
    <property type="match status" value="2"/>
</dbReference>
<dbReference type="InterPro" id="IPR029058">
    <property type="entry name" value="AB_hydrolase_fold"/>
</dbReference>
<dbReference type="InterPro" id="IPR001242">
    <property type="entry name" value="Condensation_dom"/>
</dbReference>
<protein>
    <submittedName>
        <fullName evidence="7">Amino acid adenylation domain-containing protein</fullName>
    </submittedName>
</protein>
<dbReference type="InterPro" id="IPR006162">
    <property type="entry name" value="Ppantetheine_attach_site"/>
</dbReference>
<dbReference type="InterPro" id="IPR036736">
    <property type="entry name" value="ACP-like_sf"/>
</dbReference>
<dbReference type="InterPro" id="IPR025110">
    <property type="entry name" value="AMP-bd_C"/>
</dbReference>
<dbReference type="InterPro" id="IPR042099">
    <property type="entry name" value="ANL_N_sf"/>
</dbReference>
<dbReference type="PROSITE" id="PS00012">
    <property type="entry name" value="PHOSPHOPANTETHEINE"/>
    <property type="match status" value="3"/>
</dbReference>
<dbReference type="InterPro" id="IPR009081">
    <property type="entry name" value="PP-bd_ACP"/>
</dbReference>
<evidence type="ECO:0000256" key="3">
    <source>
        <dbReference type="ARBA" id="ARBA00022450"/>
    </source>
</evidence>
<dbReference type="RefSeq" id="WP_369234218.1">
    <property type="nucleotide sequence ID" value="NZ_CP163435.1"/>
</dbReference>
<organism evidence="7">
    <name type="scientific">Streptomyces sp. R21</name>
    <dbReference type="NCBI Taxonomy" id="3238627"/>
    <lineage>
        <taxon>Bacteria</taxon>
        <taxon>Bacillati</taxon>
        <taxon>Actinomycetota</taxon>
        <taxon>Actinomycetes</taxon>
        <taxon>Kitasatosporales</taxon>
        <taxon>Streptomycetaceae</taxon>
        <taxon>Streptomyces</taxon>
    </lineage>
</organism>
<dbReference type="FunFam" id="2.30.38.10:FF:000001">
    <property type="entry name" value="Non-ribosomal peptide synthetase PvdI"/>
    <property type="match status" value="3"/>
</dbReference>
<dbReference type="PROSITE" id="PS00455">
    <property type="entry name" value="AMP_BINDING"/>
    <property type="match status" value="2"/>
</dbReference>
<dbReference type="GO" id="GO:0005829">
    <property type="term" value="C:cytosol"/>
    <property type="evidence" value="ECO:0007669"/>
    <property type="project" value="TreeGrafter"/>
</dbReference>
<dbReference type="FunFam" id="3.30.559.10:FF:000012">
    <property type="entry name" value="Non-ribosomal peptide synthetase"/>
    <property type="match status" value="3"/>
</dbReference>
<dbReference type="InterPro" id="IPR020806">
    <property type="entry name" value="PKS_PP-bd"/>
</dbReference>
<feature type="compositionally biased region" description="Polar residues" evidence="5">
    <location>
        <begin position="2952"/>
        <end position="2961"/>
    </location>
</feature>
<comment type="similarity">
    <text evidence="2">Belongs to the ATP-dependent AMP-binding enzyme family.</text>
</comment>
<accession>A0AB39PD08</accession>
<dbReference type="PANTHER" id="PTHR45527:SF1">
    <property type="entry name" value="FATTY ACID SYNTHASE"/>
    <property type="match status" value="1"/>
</dbReference>
<comment type="cofactor">
    <cofactor evidence="1">
        <name>pantetheine 4'-phosphate</name>
        <dbReference type="ChEBI" id="CHEBI:47942"/>
    </cofactor>
</comment>
<evidence type="ECO:0000256" key="5">
    <source>
        <dbReference type="SAM" id="MobiDB-lite"/>
    </source>
</evidence>
<dbReference type="Gene3D" id="2.30.38.10">
    <property type="entry name" value="Luciferase, Domain 3"/>
    <property type="match status" value="3"/>
</dbReference>
<dbReference type="EMBL" id="CP163435">
    <property type="protein sequence ID" value="XDQ26974.1"/>
    <property type="molecule type" value="Genomic_DNA"/>
</dbReference>
<dbReference type="PANTHER" id="PTHR45527">
    <property type="entry name" value="NONRIBOSOMAL PEPTIDE SYNTHETASE"/>
    <property type="match status" value="1"/>
</dbReference>
<proteinExistence type="inferred from homology"/>
<dbReference type="Gene3D" id="3.40.50.980">
    <property type="match status" value="6"/>
</dbReference>
<gene>
    <name evidence="7" type="ORF">AB5J56_20675</name>
</gene>
<sequence length="3793" mass="409611">MSQQQAGPALPPGADGVPARVTAYNDTAMDLPVGPLHELFAAQAARTPDATALVREERELTYRELDGAANALAGELIAAGVGPGDAVGLLFDRSLAYVITVLAVLKSGGVYVPLDPRQRAERQSWILDNTSAVLLVTDRPAGETEFAAHLPVLRLNDESVTAYGPADAPGVAVHPDQALYVMFTSGSTGTPKGVVNTHRNVVELALDPGFGTAAHERVLAYSPLAFDSSTYELWVPLLRGGLAVVLTSPKIDIGELGEAIARHDITAAYFTTALFDAMASEAIEGLARLREIWTGGDVLSATALQKVLDQCPDTTVVHVYGPTEATVFCSYQAFTPEVRTLERLHLGIPMANTAMYVLDGELRHTAPGESGELYVAGPHLAQGYSRRPDLTAERFTADPFGPAGSRMYRTGDLAAWNEHGEIVFGGRADQQIKLRGNRIEPGEIESVLSAHPSVAQAAVIVREDRPGDKRLVAYVVPAVEGVIDAAEVLRYAGQELVEYMVPSALVPLGTLPLTPNGKLDRRALPAPRAGATANGRAPRNGVEEVLCGLFAHALGLPSIGIDDDFFALGGHSLLATRLVSRVRTSLNAQLSLREFFKYPTAALLAQYIAADGGESARPELTAIEERPQLLPLSAAQQRLWFLDQLEGPSATYNIPLSVRVRGALDVGALEAAFTDVAGRHESLRTVFGTAEGQTYQRVLPADAVRVELPVTPASDATLEELLAAEAARTFDLASELPLRAQLFKLDEQDHVLLVVMHHIVSDGWSYQPLMRDLSTAYVTRSRGQRPAWEPLPVQYADYALWHHDLLGDAADEQSPAARQLSYWKEALAELPEEATLPAVRPRPAVASYRGATHTVHCPPHVHAALAQLARESGASVFMVAQAAVSTLLSRSGAGQDIPLGSPIAGRTDQKLDDLVGFFVNTLVLRTDLSGTPSFRELLTRVRETDLAAWAHQDLPFDRLVEAVNPDRSAARHPLFQVMLTLTDAATPTLVAEGLDAHAEFTWLQAAKFDLTFSFAEHRTADGEAGGLDITVEYATDLYDARTVEATADRLVRLLREAAATPDLPVGELELLSGGERRLLLEELAGPVTDTADAGLGELFAARVARTPDAVAVVHGGEELTYKELDEQANQVAHRLIAEGVRPGSRVALFQERSVHSVVTTLAVVKAGAVYVPLDTRYPVERIQLIVAQSSIGCFVTDTDLAGLQLPADARLFDVADLLDGTDASDPGVRVHADQPVYAMFTSGSTGVPKGVAVTHRGVADLAHQEMYANGNHARVLYHSPMAFDASTYEMWVPLLTGGALVVAPAGHLDTAAYQQLIAEHSITSLWLTAGLFRLIAEEAPEAFGGVREVWAGGDVVPPEAVRRVMDHNPGITVVNGYGPTETTTFAATHHIRRPFDYTGPVPIGEALDNHRLYVLDEHLRLVAPGTPGELYIAGAGLAQGYLDRPSLTAERFVADPFGPSGERMYRAGDLVRWNERGSLEYLGRADQQVKLRGFRIEPGEIESVLAAHPDVAQAVVAVREDRPGDKRLVAYVVPAGENGVDAAVLRRHTADALPEYMVPAAFVPLDAIPLTSNGKVDRKALPVPQLAGDTATGRAPRTPVEEVLCGLFAEILGLPSVTIDDHFFHLGGHSLLATRLISRIRAAFGVQMTVKDLFQGPTPTALADLVEQGAFDGEQSRRPGLRERARPARVPLSFGQARLWFLDQLEGPSATYNIPLALRLTGALDAEALRYALTDTVVRHESLRTVFSVSDGEPHQLLMPAAEVRVELPVTAAAEGDLDALVGAEAARTFDLEAELPIRAHLFEVGKQEHTLLVVMHHIVSDGWSTAPFLRDVAAAYAARVQGRVPEWEPLPVQYADYTLWQQELLAADGERQAEFWQQTLGELPEEATLPADRPRPATASFRGRTHSVQCPPALHEALTRLARETGTTLFMVAQAAVATALARSGAGTDIPIGAPIAGRTDQRLDDLVGFFVNSLVLRTDVDGDPTFRELLDRVRETDLAAWAHQDLPFDRLVEILNPERSTARHPLFQVALTLQDAAKPVLELPGVHTESGFTPLEIAKFDLTFSFHEHRTDDGRPDGLDLAIEYATDLYDARTVEGLADRLVRLLEAVVAAPELPVGELEFMGPEERERLLELGAGPVTDGAFPDAGLGELFAAQVARTPDAVAVASEERTLTYAELDAESDRFAERITGLGVGPESVVALMMERSADLLVAMLAVVKAGGAYAPLNPADPDARHIQILDELDAPVLITDRALADHPLVHRAQARDLVVDRKDLDDRPASGITASTHPDQWLYVMFTSGSTGVPKGVAVTHRGVADLARQRMYAGGDHQRVLFHSPHTFDASTYEIWVPWLTGGTVVVAPRGHLETDTLGELLDRYSITSLWLTAGLFRVMAEEVPEAFAGVREVWAGGDVVSPEAVRRLQEHCPDTTVVNGYGPTETTTFAATHRVRRPYDSPGTIPIGEALDNHRLYVLDPALRLVPAGAPGELYIAGAGLARGYVGRPSLTAERFVADPYGEPGTRMYRTGDLVRWNHEGSLEYLGRADQQVKLRGFRIELGEIEGALTAHPAVVQATVIVREDRPGDKRLVAYLVAAGDSVDLGDLRRHTAAALPEYMVPSAFVVLDAIPLTANGKIDRRALPAPQVIHDVIGRAPRNPQEEVLCGLFAAVLGLPSATIDDHFFHRGGHSLLATRLISRIRQAFGVQLGVKDLFRYPTVVALSERVTEGNGEPARAPLARAQERPERVPLSSSQQRLWFLDQMEGPSATYNIPMALRLTGELDFEALQSALTDLLARHESLRTVYPTHEGKAYQSVRPPEPVELPVVPVTADALAARLTALSATPFDLAAALPLRAHLLALGDREHVLLLVIHHIASDGWSNAPLFRDLAAAYTARAQGRVPEWEPLPVQYADYALWQQQLMEQDEERQLGFWRETLANLPEQATLPSDRPRPATASNRGSTHTVHGDAGLHQALTALAQDTGATFFMVAQAAVSTLLARSGAGQDIPLGSPVAGRTDQQLDDLVGFFVNTLVLRTDLSGAPSFRELLTRVREADLAAWNHQDLPFDRLVEILNPERTPARHPLFQVMLTLGDTSADAPELPGLETAYEFSKVEIAKFDLTFGFAEHRGAEGEPGGLDITVEYATDLYDASTIEATANRLVRLLVAATETPDLPVAELELLSDGERKLLLEDLAGPVTDSADSALGELFAAQAARTPDAVAVVHGGEELTYSELNERANRAAHRLIAEGVAPGSRVALFQERSVDAVVTTLAVVKAGAVYVPLDTRYPMERVQLIVEQSDVSFFVTDREPGAVRLPAGARLIPAGRAGGADTSDPQVRVHADQPVYAMFTSGSTGVPKGVAVTHRNVADLAHQRMYANGNHQRVLFHSPMAFDASTYEMWVPWLTGGALVVAPAGHLDTAAYQKLIAEQAITGLWLTAGLFRLIAEEAPGALAGVREVWAGGDVVPPEAVRRVMDHNPGITVVNGYGPTETTTFAATHHIRRPFDHDGAVPIGEALDNHRLYVLDPHLRLVPPGTPGELYIAGAGLAQGYLDRPSLTAERFVADPYGPAGERMYRTGDLVRWNERGSLEYLGRADQQVKLRGFRIEPGEIESVLAGHGSVAQAVVAVREDRPGDKRLVAYLVPVQDGDGIDVDDVKRRTAGLLPEYMVPSAFVLLDAIPLTSNGKVDRGALPAPQLSNDTATGRAPRTPREEVLCGLFAEILGLPSVTIDDHFFHLGGHSLLATRLVGRIRTVLAVEVSVATLFENPIVATLVEKLDGAKAARPILRPMRRMGATK</sequence>
<feature type="domain" description="Carrier" evidence="6">
    <location>
        <begin position="2652"/>
        <end position="2727"/>
    </location>
</feature>